<keyword evidence="4" id="KW-1003">Cell membrane</keyword>
<dbReference type="CDD" id="cd19049">
    <property type="entry name" value="LGIC_TM_anion"/>
    <property type="match status" value="1"/>
</dbReference>
<feature type="region of interest" description="Disordered" evidence="11">
    <location>
        <begin position="134"/>
        <end position="212"/>
    </location>
</feature>
<dbReference type="Gene3D" id="1.20.58.390">
    <property type="entry name" value="Neurotransmitter-gated ion-channel transmembrane domain"/>
    <property type="match status" value="1"/>
</dbReference>
<dbReference type="STRING" id="158441.A0A226EDB1"/>
<feature type="domain" description="Neurotransmitter-gated ion-channel ligand-binding" evidence="13">
    <location>
        <begin position="297"/>
        <end position="446"/>
    </location>
</feature>
<feature type="region of interest" description="Disordered" evidence="11">
    <location>
        <begin position="636"/>
        <end position="658"/>
    </location>
</feature>
<comment type="caution">
    <text evidence="15">The sequence shown here is derived from an EMBL/GenBank/DDBJ whole genome shotgun (WGS) entry which is preliminary data.</text>
</comment>
<feature type="transmembrane region" description="Helical" evidence="12">
    <location>
        <begin position="536"/>
        <end position="554"/>
    </location>
</feature>
<evidence type="ECO:0000259" key="13">
    <source>
        <dbReference type="Pfam" id="PF02931"/>
    </source>
</evidence>
<keyword evidence="10" id="KW-0407">Ion channel</keyword>
<dbReference type="GO" id="GO:0099095">
    <property type="term" value="F:ligand-gated monoatomic anion channel activity"/>
    <property type="evidence" value="ECO:0007669"/>
    <property type="project" value="UniProtKB-ARBA"/>
</dbReference>
<keyword evidence="3" id="KW-0813">Transport</keyword>
<evidence type="ECO:0000256" key="1">
    <source>
        <dbReference type="ARBA" id="ARBA00004141"/>
    </source>
</evidence>
<dbReference type="GO" id="GO:0005886">
    <property type="term" value="C:plasma membrane"/>
    <property type="evidence" value="ECO:0007669"/>
    <property type="project" value="UniProtKB-SubCell"/>
</dbReference>
<sequence length="718" mass="81601">MKINYQISDRICTLVLVFFFLITSEGRQLRRHHDHDYEGSLQETGSRKSVAAPTLIFGNPAVIPSTGRDDATTTTGSSNKRPVSLDLYEEETSRMEGDEAIVRNIMIKRLKREAADRKQIDDEIDEDEAMLKKRRQEAEEMDAEAAAQKKTNKDKMTNSTTTATPTSVINSTLTTTTPPPTKNGTNSGGQLVSPMPLPPPGMNATGPPNKNGTVPRRVVLPPGAALPPGAMFRPGSGPPPRPGQPPFPFPPHLLFGNKNLSVTPKPAKKGELYLPEDYNNLEIPKLDAGKLFGIKVSKLSPVPVLVFLNIRSVRDIDELSEEIVLDLDMKVEWVDGILFDPFNALRSKPTKPTTLNPVFLRKIWQPDIYIDETVRVHKTELMATPHTLLFSPGTGLVSYTFRVAVRLACEMDFFYYPADTHKCVFHLRSYSYFDVDLDLSWLRNGVFLQDPGDPNFDLEADDIQEIKIDQVFHESNSEIKNNNADFLPRFLPVFHQILICLTFPTFSTTFTHDTYDGLSFTIVARRKLSYHMVQTYLPSVFFIVITWLCFLVPARMVEARIGISMTTLLTLTAMFSSVRESTPIVSYVKAVDIWMVFCIFFVFLTLLEFSLLVWIRSFREDAEEKRLEHERLMQKRRGSGGGKKNGNHDRDPSPSRSVRSEDLKYYESFAEFTEKWAFLIFSVVFILFNIWYWSWLLTASDYFNWNVNATHNGLLDDD</sequence>
<dbReference type="PANTHER" id="PTHR18945">
    <property type="entry name" value="NEUROTRANSMITTER GATED ION CHANNEL"/>
    <property type="match status" value="1"/>
</dbReference>
<dbReference type="InterPro" id="IPR006202">
    <property type="entry name" value="Neur_chan_lig-bd"/>
</dbReference>
<dbReference type="InterPro" id="IPR006028">
    <property type="entry name" value="GABAA/Glycine_rcpt"/>
</dbReference>
<organism evidence="15 16">
    <name type="scientific">Folsomia candida</name>
    <name type="common">Springtail</name>
    <dbReference type="NCBI Taxonomy" id="158441"/>
    <lineage>
        <taxon>Eukaryota</taxon>
        <taxon>Metazoa</taxon>
        <taxon>Ecdysozoa</taxon>
        <taxon>Arthropoda</taxon>
        <taxon>Hexapoda</taxon>
        <taxon>Collembola</taxon>
        <taxon>Entomobryomorpha</taxon>
        <taxon>Isotomoidea</taxon>
        <taxon>Isotomidae</taxon>
        <taxon>Proisotominae</taxon>
        <taxon>Folsomia</taxon>
    </lineage>
</organism>
<gene>
    <name evidence="15" type="ORF">Fcan01_08964</name>
</gene>
<dbReference type="SUPFAM" id="SSF90112">
    <property type="entry name" value="Neurotransmitter-gated ion-channel transmembrane pore"/>
    <property type="match status" value="1"/>
</dbReference>
<dbReference type="EMBL" id="LNIX01000004">
    <property type="protein sequence ID" value="OXA55410.1"/>
    <property type="molecule type" value="Genomic_DNA"/>
</dbReference>
<evidence type="ECO:0000259" key="14">
    <source>
        <dbReference type="Pfam" id="PF02932"/>
    </source>
</evidence>
<dbReference type="InterPro" id="IPR036719">
    <property type="entry name" value="Neuro-gated_channel_TM_sf"/>
</dbReference>
<evidence type="ECO:0000256" key="3">
    <source>
        <dbReference type="ARBA" id="ARBA00022448"/>
    </source>
</evidence>
<name>A0A226EDB1_FOLCA</name>
<feature type="compositionally biased region" description="Low complexity" evidence="11">
    <location>
        <begin position="157"/>
        <end position="189"/>
    </location>
</feature>
<evidence type="ECO:0000256" key="5">
    <source>
        <dbReference type="ARBA" id="ARBA00022692"/>
    </source>
</evidence>
<accession>A0A226EDB1</accession>
<reference evidence="15 16" key="1">
    <citation type="submission" date="2015-12" db="EMBL/GenBank/DDBJ databases">
        <title>The genome of Folsomia candida.</title>
        <authorList>
            <person name="Faddeeva A."/>
            <person name="Derks M.F."/>
            <person name="Anvar Y."/>
            <person name="Smit S."/>
            <person name="Van Straalen N."/>
            <person name="Roelofs D."/>
        </authorList>
    </citation>
    <scope>NUCLEOTIDE SEQUENCE [LARGE SCALE GENOMIC DNA]</scope>
    <source>
        <strain evidence="15 16">VU population</strain>
        <tissue evidence="15">Whole body</tissue>
    </source>
</reference>
<feature type="compositionally biased region" description="Pro residues" evidence="11">
    <location>
        <begin position="236"/>
        <end position="251"/>
    </location>
</feature>
<evidence type="ECO:0000256" key="6">
    <source>
        <dbReference type="ARBA" id="ARBA00022729"/>
    </source>
</evidence>
<keyword evidence="15" id="KW-0675">Receptor</keyword>
<dbReference type="OrthoDB" id="6667051at2759"/>
<evidence type="ECO:0000256" key="10">
    <source>
        <dbReference type="ARBA" id="ARBA00023303"/>
    </source>
</evidence>
<evidence type="ECO:0000256" key="9">
    <source>
        <dbReference type="ARBA" id="ARBA00023136"/>
    </source>
</evidence>
<dbReference type="InterPro" id="IPR006029">
    <property type="entry name" value="Neurotrans-gated_channel_TM"/>
</dbReference>
<evidence type="ECO:0000313" key="16">
    <source>
        <dbReference type="Proteomes" id="UP000198287"/>
    </source>
</evidence>
<keyword evidence="5 12" id="KW-0812">Transmembrane</keyword>
<feature type="compositionally biased region" description="Polar residues" evidence="11">
    <location>
        <begin position="72"/>
        <end position="81"/>
    </location>
</feature>
<dbReference type="PRINTS" id="PR00253">
    <property type="entry name" value="GABAARECEPTR"/>
</dbReference>
<dbReference type="AlphaFoldDB" id="A0A226EDB1"/>
<evidence type="ECO:0000256" key="2">
    <source>
        <dbReference type="ARBA" id="ARBA00004236"/>
    </source>
</evidence>
<dbReference type="InterPro" id="IPR036734">
    <property type="entry name" value="Neur_chan_lig-bd_sf"/>
</dbReference>
<feature type="region of interest" description="Disordered" evidence="11">
    <location>
        <begin position="231"/>
        <end position="253"/>
    </location>
</feature>
<dbReference type="Gene3D" id="2.70.170.10">
    <property type="entry name" value="Neurotransmitter-gated ion-channel ligand-binding domain"/>
    <property type="match status" value="1"/>
</dbReference>
<dbReference type="InterPro" id="IPR018000">
    <property type="entry name" value="Neurotransmitter_ion_chnl_CS"/>
</dbReference>
<feature type="transmembrane region" description="Helical" evidence="12">
    <location>
        <begin position="593"/>
        <end position="615"/>
    </location>
</feature>
<evidence type="ECO:0000256" key="12">
    <source>
        <dbReference type="SAM" id="Phobius"/>
    </source>
</evidence>
<dbReference type="GO" id="GO:0005254">
    <property type="term" value="F:chloride channel activity"/>
    <property type="evidence" value="ECO:0007669"/>
    <property type="project" value="UniProtKB-ARBA"/>
</dbReference>
<dbReference type="PROSITE" id="PS00236">
    <property type="entry name" value="NEUROTR_ION_CHANNEL"/>
    <property type="match status" value="1"/>
</dbReference>
<evidence type="ECO:0000256" key="8">
    <source>
        <dbReference type="ARBA" id="ARBA00023065"/>
    </source>
</evidence>
<dbReference type="GO" id="GO:0005230">
    <property type="term" value="F:extracellular ligand-gated monoatomic ion channel activity"/>
    <property type="evidence" value="ECO:0007669"/>
    <property type="project" value="InterPro"/>
</dbReference>
<evidence type="ECO:0000256" key="11">
    <source>
        <dbReference type="SAM" id="MobiDB-lite"/>
    </source>
</evidence>
<keyword evidence="9 12" id="KW-0472">Membrane</keyword>
<evidence type="ECO:0000313" key="15">
    <source>
        <dbReference type="EMBL" id="OXA55410.1"/>
    </source>
</evidence>
<dbReference type="GO" id="GO:0004888">
    <property type="term" value="F:transmembrane signaling receptor activity"/>
    <property type="evidence" value="ECO:0007669"/>
    <property type="project" value="InterPro"/>
</dbReference>
<evidence type="ECO:0000256" key="7">
    <source>
        <dbReference type="ARBA" id="ARBA00022989"/>
    </source>
</evidence>
<comment type="subcellular location">
    <subcellularLocation>
        <location evidence="2">Cell membrane</location>
    </subcellularLocation>
    <subcellularLocation>
        <location evidence="1">Membrane</location>
        <topology evidence="1">Multi-pass membrane protein</topology>
    </subcellularLocation>
</comment>
<keyword evidence="7 12" id="KW-1133">Transmembrane helix</keyword>
<keyword evidence="8" id="KW-0406">Ion transport</keyword>
<dbReference type="Pfam" id="PF02931">
    <property type="entry name" value="Neur_chan_LBD"/>
    <property type="match status" value="1"/>
</dbReference>
<protein>
    <submittedName>
        <fullName evidence="15">Glycine receptor subunit alphaZ1</fullName>
    </submittedName>
</protein>
<keyword evidence="6" id="KW-0732">Signal</keyword>
<dbReference type="Pfam" id="PF02932">
    <property type="entry name" value="Neur_chan_memb"/>
    <property type="match status" value="1"/>
</dbReference>
<feature type="domain" description="Neurotransmitter-gated ion-channel transmembrane" evidence="14">
    <location>
        <begin position="535"/>
        <end position="631"/>
    </location>
</feature>
<feature type="compositionally biased region" description="Basic and acidic residues" evidence="11">
    <location>
        <begin position="646"/>
        <end position="658"/>
    </location>
</feature>
<feature type="transmembrane region" description="Helical" evidence="12">
    <location>
        <begin position="561"/>
        <end position="578"/>
    </location>
</feature>
<dbReference type="InterPro" id="IPR006201">
    <property type="entry name" value="Neur_channel"/>
</dbReference>
<evidence type="ECO:0000256" key="4">
    <source>
        <dbReference type="ARBA" id="ARBA00022475"/>
    </source>
</evidence>
<keyword evidence="16" id="KW-1185">Reference proteome</keyword>
<feature type="transmembrane region" description="Helical" evidence="12">
    <location>
        <begin position="676"/>
        <end position="695"/>
    </location>
</feature>
<dbReference type="Proteomes" id="UP000198287">
    <property type="component" value="Unassembled WGS sequence"/>
</dbReference>
<feature type="region of interest" description="Disordered" evidence="11">
    <location>
        <begin position="59"/>
        <end position="83"/>
    </location>
</feature>
<dbReference type="InterPro" id="IPR038050">
    <property type="entry name" value="Neuro_actylchol_rec"/>
</dbReference>
<proteinExistence type="predicted"/>
<dbReference type="SUPFAM" id="SSF63712">
    <property type="entry name" value="Nicotinic receptor ligand binding domain-like"/>
    <property type="match status" value="1"/>
</dbReference>